<name>A0A6J5TLM3_PRUAR</name>
<evidence type="ECO:0000313" key="1">
    <source>
        <dbReference type="EMBL" id="CAB4264946.1"/>
    </source>
</evidence>
<sequence>MRREIPTVFVRAEARAGVEFAKVFGTTNNVAVEVDRGRSGCIALDLGRSTMRLENLGWKERRSF</sequence>
<dbReference type="EMBL" id="CAEKDK010000001">
    <property type="protein sequence ID" value="CAB4264946.1"/>
    <property type="molecule type" value="Genomic_DNA"/>
</dbReference>
<dbReference type="AlphaFoldDB" id="A0A6J5TLM3"/>
<gene>
    <name evidence="1" type="ORF">CURHAP_LOCUS6948</name>
</gene>
<protein>
    <submittedName>
        <fullName evidence="1">Uncharacterized protein</fullName>
    </submittedName>
</protein>
<proteinExistence type="predicted"/>
<dbReference type="Proteomes" id="UP000507222">
    <property type="component" value="Unassembled WGS sequence"/>
</dbReference>
<accession>A0A6J5TLM3</accession>
<evidence type="ECO:0000313" key="2">
    <source>
        <dbReference type="Proteomes" id="UP000507222"/>
    </source>
</evidence>
<reference evidence="1 2" key="1">
    <citation type="submission" date="2020-05" db="EMBL/GenBank/DDBJ databases">
        <authorList>
            <person name="Campoy J."/>
            <person name="Schneeberger K."/>
            <person name="Spophaly S."/>
        </authorList>
    </citation>
    <scope>NUCLEOTIDE SEQUENCE [LARGE SCALE GENOMIC DNA]</scope>
    <source>
        <strain evidence="1">PruArmRojPasFocal</strain>
    </source>
</reference>
<organism evidence="1 2">
    <name type="scientific">Prunus armeniaca</name>
    <name type="common">Apricot</name>
    <name type="synonym">Armeniaca vulgaris</name>
    <dbReference type="NCBI Taxonomy" id="36596"/>
    <lineage>
        <taxon>Eukaryota</taxon>
        <taxon>Viridiplantae</taxon>
        <taxon>Streptophyta</taxon>
        <taxon>Embryophyta</taxon>
        <taxon>Tracheophyta</taxon>
        <taxon>Spermatophyta</taxon>
        <taxon>Magnoliopsida</taxon>
        <taxon>eudicotyledons</taxon>
        <taxon>Gunneridae</taxon>
        <taxon>Pentapetalae</taxon>
        <taxon>rosids</taxon>
        <taxon>fabids</taxon>
        <taxon>Rosales</taxon>
        <taxon>Rosaceae</taxon>
        <taxon>Amygdaloideae</taxon>
        <taxon>Amygdaleae</taxon>
        <taxon>Prunus</taxon>
    </lineage>
</organism>